<dbReference type="AlphaFoldDB" id="A0A6P7X134"/>
<name>A0A6P7X134_9AMPH</name>
<evidence type="ECO:0000256" key="9">
    <source>
        <dbReference type="RuleBase" id="RU363047"/>
    </source>
</evidence>
<dbReference type="InParanoid" id="A0A6P7X134"/>
<keyword evidence="9" id="KW-0552">Olfaction</keyword>
<dbReference type="PROSITE" id="PS00237">
    <property type="entry name" value="G_PROTEIN_RECEP_F1_1"/>
    <property type="match status" value="1"/>
</dbReference>
<keyword evidence="7 8" id="KW-0807">Transducer</keyword>
<dbReference type="GO" id="GO:0005886">
    <property type="term" value="C:plasma membrane"/>
    <property type="evidence" value="ECO:0007669"/>
    <property type="project" value="UniProtKB-SubCell"/>
</dbReference>
<feature type="transmembrane region" description="Helical" evidence="9">
    <location>
        <begin position="140"/>
        <end position="168"/>
    </location>
</feature>
<dbReference type="GO" id="GO:0004984">
    <property type="term" value="F:olfactory receptor activity"/>
    <property type="evidence" value="ECO:0007669"/>
    <property type="project" value="InterPro"/>
</dbReference>
<dbReference type="FunCoup" id="A0A6P7X134">
    <property type="interactions" value="369"/>
</dbReference>
<evidence type="ECO:0000256" key="5">
    <source>
        <dbReference type="ARBA" id="ARBA00023136"/>
    </source>
</evidence>
<evidence type="ECO:0000256" key="4">
    <source>
        <dbReference type="ARBA" id="ARBA00023040"/>
    </source>
</evidence>
<feature type="domain" description="G-protein coupled receptors family 1 profile" evidence="10">
    <location>
        <begin position="41"/>
        <end position="290"/>
    </location>
</feature>
<organism evidence="11 12">
    <name type="scientific">Microcaecilia unicolor</name>
    <dbReference type="NCBI Taxonomy" id="1415580"/>
    <lineage>
        <taxon>Eukaryota</taxon>
        <taxon>Metazoa</taxon>
        <taxon>Chordata</taxon>
        <taxon>Craniata</taxon>
        <taxon>Vertebrata</taxon>
        <taxon>Euteleostomi</taxon>
        <taxon>Amphibia</taxon>
        <taxon>Gymnophiona</taxon>
        <taxon>Siphonopidae</taxon>
        <taxon>Microcaecilia</taxon>
    </lineage>
</organism>
<dbReference type="OrthoDB" id="9821272at2759"/>
<dbReference type="RefSeq" id="XP_030046188.1">
    <property type="nucleotide sequence ID" value="XM_030190328.1"/>
</dbReference>
<dbReference type="PROSITE" id="PS50262">
    <property type="entry name" value="G_PROTEIN_RECEP_F1_2"/>
    <property type="match status" value="1"/>
</dbReference>
<dbReference type="KEGG" id="muo:115460559"/>
<dbReference type="PRINTS" id="PR00245">
    <property type="entry name" value="OLFACTORYR"/>
</dbReference>
<dbReference type="CDD" id="cd15230">
    <property type="entry name" value="7tmA_OR5-like"/>
    <property type="match status" value="1"/>
</dbReference>
<keyword evidence="11" id="KW-1185">Reference proteome</keyword>
<evidence type="ECO:0000256" key="6">
    <source>
        <dbReference type="ARBA" id="ARBA00023170"/>
    </source>
</evidence>
<dbReference type="Pfam" id="PF13853">
    <property type="entry name" value="7tm_4"/>
    <property type="match status" value="1"/>
</dbReference>
<keyword evidence="4 8" id="KW-0297">G-protein coupled receptor</keyword>
<feature type="transmembrane region" description="Helical" evidence="9">
    <location>
        <begin position="101"/>
        <end position="120"/>
    </location>
</feature>
<dbReference type="Gene3D" id="1.20.1070.10">
    <property type="entry name" value="Rhodopsin 7-helix transmembrane proteins"/>
    <property type="match status" value="1"/>
</dbReference>
<feature type="transmembrane region" description="Helical" evidence="9">
    <location>
        <begin position="242"/>
        <end position="261"/>
    </location>
</feature>
<evidence type="ECO:0000256" key="1">
    <source>
        <dbReference type="ARBA" id="ARBA00004141"/>
    </source>
</evidence>
<dbReference type="PRINTS" id="PR00237">
    <property type="entry name" value="GPCRRHODOPSN"/>
</dbReference>
<proteinExistence type="inferred from homology"/>
<reference evidence="12" key="1">
    <citation type="submission" date="2025-08" db="UniProtKB">
        <authorList>
            <consortium name="RefSeq"/>
        </authorList>
    </citation>
    <scope>IDENTIFICATION</scope>
</reference>
<feature type="transmembrane region" description="Helical" evidence="9">
    <location>
        <begin position="25"/>
        <end position="48"/>
    </location>
</feature>
<keyword evidence="5 9" id="KW-0472">Membrane</keyword>
<evidence type="ECO:0000256" key="7">
    <source>
        <dbReference type="ARBA" id="ARBA00023224"/>
    </source>
</evidence>
<keyword evidence="9" id="KW-1003">Cell membrane</keyword>
<sequence>MEGRNQTSVTEFILLGLTRDPKLQIPLFVLFLLLHIFTLLGNIGIIVATRLDVRLQTPMYFFLFHLSVLDICYSSAITPITLQTFLVEKKTISFLGCALQLYFYAAFATVECFLLSVMAFDRYVAICNPLLYPVIMSRRLCIQMLGAAYVCGFCNSLIHTVCIFHLSFCGPNVLDHYFCDIPPLLVLACSDTFVTELTAFICVGFNCTTSSLAILISYTYIISNILRIRSAEGRRKAFNTCASHFTAVLIFFGTLFFMYLQPASSNSMMQEKIVSVFYAVLIPILNPLIYTLRNKEVKAALIKAQKRFTSFRKFTR</sequence>
<comment type="subcellular location">
    <subcellularLocation>
        <location evidence="9">Cell membrane</location>
        <topology evidence="9">Multi-pass membrane protein</topology>
    </subcellularLocation>
    <subcellularLocation>
        <location evidence="1">Membrane</location>
        <topology evidence="1">Multi-pass membrane protein</topology>
    </subcellularLocation>
</comment>
<dbReference type="SUPFAM" id="SSF81321">
    <property type="entry name" value="Family A G protein-coupled receptor-like"/>
    <property type="match status" value="1"/>
</dbReference>
<evidence type="ECO:0000256" key="2">
    <source>
        <dbReference type="ARBA" id="ARBA00022692"/>
    </source>
</evidence>
<dbReference type="InterPro" id="IPR017452">
    <property type="entry name" value="GPCR_Rhodpsn_7TM"/>
</dbReference>
<keyword evidence="9" id="KW-0716">Sensory transduction</keyword>
<accession>A0A6P7X134</accession>
<keyword evidence="3 9" id="KW-1133">Transmembrane helix</keyword>
<dbReference type="InterPro" id="IPR000276">
    <property type="entry name" value="GPCR_Rhodpsn"/>
</dbReference>
<feature type="transmembrane region" description="Helical" evidence="9">
    <location>
        <begin position="60"/>
        <end position="81"/>
    </location>
</feature>
<dbReference type="GO" id="GO:0004930">
    <property type="term" value="F:G protein-coupled receptor activity"/>
    <property type="evidence" value="ECO:0007669"/>
    <property type="project" value="UniProtKB-KW"/>
</dbReference>
<evidence type="ECO:0000259" key="10">
    <source>
        <dbReference type="PROSITE" id="PS50262"/>
    </source>
</evidence>
<dbReference type="Proteomes" id="UP000515156">
    <property type="component" value="Chromosome 1"/>
</dbReference>
<evidence type="ECO:0000256" key="3">
    <source>
        <dbReference type="ARBA" id="ARBA00022989"/>
    </source>
</evidence>
<dbReference type="FunFam" id="1.20.1070.10:FF:000003">
    <property type="entry name" value="Olfactory receptor"/>
    <property type="match status" value="1"/>
</dbReference>
<evidence type="ECO:0000313" key="12">
    <source>
        <dbReference type="RefSeq" id="XP_030046188.1"/>
    </source>
</evidence>
<dbReference type="PANTHER" id="PTHR48018">
    <property type="entry name" value="OLFACTORY RECEPTOR"/>
    <property type="match status" value="1"/>
</dbReference>
<gene>
    <name evidence="12" type="primary">LOC115460559</name>
</gene>
<keyword evidence="2 8" id="KW-0812">Transmembrane</keyword>
<evidence type="ECO:0000313" key="11">
    <source>
        <dbReference type="Proteomes" id="UP000515156"/>
    </source>
</evidence>
<evidence type="ECO:0000256" key="8">
    <source>
        <dbReference type="RuleBase" id="RU000688"/>
    </source>
</evidence>
<keyword evidence="6 8" id="KW-0675">Receptor</keyword>
<protein>
    <recommendedName>
        <fullName evidence="9">Olfactory receptor</fullName>
    </recommendedName>
</protein>
<feature type="transmembrane region" description="Helical" evidence="9">
    <location>
        <begin position="197"/>
        <end position="221"/>
    </location>
</feature>
<comment type="similarity">
    <text evidence="8">Belongs to the G-protein coupled receptor 1 family.</text>
</comment>
<feature type="transmembrane region" description="Helical" evidence="9">
    <location>
        <begin position="273"/>
        <end position="292"/>
    </location>
</feature>
<dbReference type="GeneID" id="115460559"/>
<dbReference type="InterPro" id="IPR000725">
    <property type="entry name" value="Olfact_rcpt"/>
</dbReference>